<gene>
    <name evidence="1" type="ORF">H9872_08915</name>
</gene>
<evidence type="ECO:0000313" key="1">
    <source>
        <dbReference type="EMBL" id="MBU3804859.1"/>
    </source>
</evidence>
<dbReference type="Gene3D" id="3.90.1720.10">
    <property type="entry name" value="endopeptidase domain like (from Nostoc punctiforme)"/>
    <property type="match status" value="1"/>
</dbReference>
<sequence length="204" mass="23746">MPSIYILLTKTNSTLSRAIASRTKETYVHASIITSNHLEYGYSFSRRKIKNPIIGGFVKEEYSKWVEYFEDVQCCIYELEVTKAQYKKIEDIIRSFDEEKQKYKYHFLGLVGQSFNIDIERKNRFFCTQFVAHVLTESGALELNKLPIHTRSEDFKNHERLNLLYEGPLEPILFNKIKDISKGKGSIKKNGCNPSTPVQLYNSL</sequence>
<protein>
    <submittedName>
        <fullName evidence="1">Uncharacterized protein</fullName>
    </submittedName>
</protein>
<dbReference type="SUPFAM" id="SSF54001">
    <property type="entry name" value="Cysteine proteinases"/>
    <property type="match status" value="1"/>
</dbReference>
<accession>A0A9E2NMA2</accession>
<dbReference type="AlphaFoldDB" id="A0A9E2NMA2"/>
<reference evidence="1" key="2">
    <citation type="submission" date="2021-04" db="EMBL/GenBank/DDBJ databases">
        <authorList>
            <person name="Gilroy R."/>
        </authorList>
    </citation>
    <scope>NUCLEOTIDE SEQUENCE</scope>
    <source>
        <strain evidence="1">B5-657</strain>
    </source>
</reference>
<dbReference type="EMBL" id="JAHLFQ010000207">
    <property type="protein sequence ID" value="MBU3804859.1"/>
    <property type="molecule type" value="Genomic_DNA"/>
</dbReference>
<evidence type="ECO:0000313" key="2">
    <source>
        <dbReference type="Proteomes" id="UP000824229"/>
    </source>
</evidence>
<name>A0A9E2NMA2_9FIRM</name>
<proteinExistence type="predicted"/>
<reference evidence="1" key="1">
    <citation type="journal article" date="2021" name="PeerJ">
        <title>Extensive microbial diversity within the chicken gut microbiome revealed by metagenomics and culture.</title>
        <authorList>
            <person name="Gilroy R."/>
            <person name="Ravi A."/>
            <person name="Getino M."/>
            <person name="Pursley I."/>
            <person name="Horton D.L."/>
            <person name="Alikhan N.F."/>
            <person name="Baker D."/>
            <person name="Gharbi K."/>
            <person name="Hall N."/>
            <person name="Watson M."/>
            <person name="Adriaenssens E.M."/>
            <person name="Foster-Nyarko E."/>
            <person name="Jarju S."/>
            <person name="Secka A."/>
            <person name="Antonio M."/>
            <person name="Oren A."/>
            <person name="Chaudhuri R.R."/>
            <person name="La Ragione R."/>
            <person name="Hildebrand F."/>
            <person name="Pallen M.J."/>
        </authorList>
    </citation>
    <scope>NUCLEOTIDE SEQUENCE</scope>
    <source>
        <strain evidence="1">B5-657</strain>
    </source>
</reference>
<dbReference type="Proteomes" id="UP000824229">
    <property type="component" value="Unassembled WGS sequence"/>
</dbReference>
<dbReference type="InterPro" id="IPR038765">
    <property type="entry name" value="Papain-like_cys_pep_sf"/>
</dbReference>
<organism evidence="1 2">
    <name type="scientific">Candidatus Cellulosilyticum pullistercoris</name>
    <dbReference type="NCBI Taxonomy" id="2838521"/>
    <lineage>
        <taxon>Bacteria</taxon>
        <taxon>Bacillati</taxon>
        <taxon>Bacillota</taxon>
        <taxon>Clostridia</taxon>
        <taxon>Lachnospirales</taxon>
        <taxon>Cellulosilyticaceae</taxon>
        <taxon>Cellulosilyticum</taxon>
    </lineage>
</organism>
<comment type="caution">
    <text evidence="1">The sequence shown here is derived from an EMBL/GenBank/DDBJ whole genome shotgun (WGS) entry which is preliminary data.</text>
</comment>